<proteinExistence type="predicted"/>
<reference evidence="2" key="1">
    <citation type="submission" date="2020-02" db="EMBL/GenBank/DDBJ databases">
        <authorList>
            <person name="Meier V. D."/>
        </authorList>
    </citation>
    <scope>NUCLEOTIDE SEQUENCE</scope>
    <source>
        <strain evidence="2">AVDCRST_MAG02</strain>
    </source>
</reference>
<sequence length="262" mass="27784">MSIESTQPKRGDGRRGLLVLALACVFAFLPTACGGEASDGAQGDPGGGSQGEAAKEAKPSEGKPGKTKASPEETTAAKASSGEAAELAEARVSPDEIQNMLPADGKQPDPARPLPEDPPEGIEVYPATTNRTTGEPIEYGRTPPTNGDHDPLWQNCGAYEKPIKDRHAVHSMDHGVVWITHGPDLPATQVKKLRSYGDEDYVIVSPYPGQEAPVVATSWRVQLELDGADDPRLRRFVDGFRRSEIAPLSGNRCSLGVGNPQG</sequence>
<feature type="region of interest" description="Disordered" evidence="1">
    <location>
        <begin position="33"/>
        <end position="150"/>
    </location>
</feature>
<feature type="compositionally biased region" description="Low complexity" evidence="1">
    <location>
        <begin position="72"/>
        <end position="87"/>
    </location>
</feature>
<feature type="compositionally biased region" description="Basic and acidic residues" evidence="1">
    <location>
        <begin position="53"/>
        <end position="64"/>
    </location>
</feature>
<organism evidence="2">
    <name type="scientific">uncultured Rubrobacteraceae bacterium</name>
    <dbReference type="NCBI Taxonomy" id="349277"/>
    <lineage>
        <taxon>Bacteria</taxon>
        <taxon>Bacillati</taxon>
        <taxon>Actinomycetota</taxon>
        <taxon>Rubrobacteria</taxon>
        <taxon>Rubrobacterales</taxon>
        <taxon>Rubrobacteraceae</taxon>
        <taxon>environmental samples</taxon>
    </lineage>
</organism>
<dbReference type="EMBL" id="CADCVH010000042">
    <property type="protein sequence ID" value="CAA9453920.1"/>
    <property type="molecule type" value="Genomic_DNA"/>
</dbReference>
<evidence type="ECO:0000256" key="1">
    <source>
        <dbReference type="SAM" id="MobiDB-lite"/>
    </source>
</evidence>
<protein>
    <recommendedName>
        <fullName evidence="3">DUF3105 domain-containing protein</fullName>
    </recommendedName>
</protein>
<dbReference type="Pfam" id="PF11303">
    <property type="entry name" value="DUF3105"/>
    <property type="match status" value="1"/>
</dbReference>
<dbReference type="InterPro" id="IPR021454">
    <property type="entry name" value="DUF3105"/>
</dbReference>
<name>A0A6J4QW08_9ACTN</name>
<dbReference type="AlphaFoldDB" id="A0A6J4QW08"/>
<evidence type="ECO:0008006" key="3">
    <source>
        <dbReference type="Google" id="ProtNLM"/>
    </source>
</evidence>
<evidence type="ECO:0000313" key="2">
    <source>
        <dbReference type="EMBL" id="CAA9453920.1"/>
    </source>
</evidence>
<gene>
    <name evidence="2" type="ORF">AVDCRST_MAG02-1279</name>
</gene>
<accession>A0A6J4QW08</accession>